<feature type="transmembrane region" description="Helical" evidence="6">
    <location>
        <begin position="289"/>
        <end position="310"/>
    </location>
</feature>
<comment type="subcellular location">
    <subcellularLocation>
        <location evidence="1">Cell membrane</location>
        <topology evidence="1">Multi-pass membrane protein</topology>
    </subcellularLocation>
</comment>
<dbReference type="AlphaFoldDB" id="A0A1I0RLS8"/>
<dbReference type="RefSeq" id="WP_089996240.1">
    <property type="nucleotide sequence ID" value="NZ_FOIZ01000002.1"/>
</dbReference>
<keyword evidence="2" id="KW-1003">Cell membrane</keyword>
<keyword evidence="8" id="KW-1185">Reference proteome</keyword>
<sequence>MIKKTFQTIGIRLIGTAATFALSVFVARGLGPDGAGYFFYGLAVMVGAATLGRLGLTEVAVRFVSANTGPDNAAGAYAVTALAIVAILSIAVALFVWILGPVVMTYFNPNGAAFGLAIAQLAYAIPAVAMTVVLCGVLQGYRRPVTASFLETGFVPLLVLLGAITLKTDNLSSFIGLYVGASMLGLICATVLAMRQAGPGAMLSANKARELVHAGHPLLSVNMMGYIIRFAPLLCLGIFATPSDTGVYAIVIRLGLIFGIILQSLNNVLRPAFAVAHQTGALVDLQRQIQSGGLFLLAIGLPLIAGTMFFRQPILLLFGPEFVGGGLALVILLLGQTVNLITASSGAILAMTGNERTLRTYTFITALLCILLSVALIPPFGLIGAASATALTIALQGLLAAGGVYRKVGVWPFVSFQSIQH</sequence>
<feature type="transmembrane region" description="Helical" evidence="6">
    <location>
        <begin position="112"/>
        <end position="138"/>
    </location>
</feature>
<proteinExistence type="predicted"/>
<name>A0A1I0RLS8_9RHOB</name>
<dbReference type="Proteomes" id="UP000199167">
    <property type="component" value="Unassembled WGS sequence"/>
</dbReference>
<dbReference type="OrthoDB" id="9800982at2"/>
<feature type="transmembrane region" description="Helical" evidence="6">
    <location>
        <begin position="171"/>
        <end position="194"/>
    </location>
</feature>
<dbReference type="GO" id="GO:0005886">
    <property type="term" value="C:plasma membrane"/>
    <property type="evidence" value="ECO:0007669"/>
    <property type="project" value="UniProtKB-SubCell"/>
</dbReference>
<gene>
    <name evidence="7" type="ORF">SAMN04488515_2911</name>
</gene>
<feature type="transmembrane region" description="Helical" evidence="6">
    <location>
        <begin position="215"/>
        <end position="240"/>
    </location>
</feature>
<feature type="transmembrane region" description="Helical" evidence="6">
    <location>
        <begin position="383"/>
        <end position="405"/>
    </location>
</feature>
<evidence type="ECO:0000313" key="8">
    <source>
        <dbReference type="Proteomes" id="UP000199167"/>
    </source>
</evidence>
<dbReference type="STRING" id="364200.SAMN04488515_2911"/>
<feature type="transmembrane region" description="Helical" evidence="6">
    <location>
        <begin position="37"/>
        <end position="56"/>
    </location>
</feature>
<feature type="transmembrane region" description="Helical" evidence="6">
    <location>
        <begin position="322"/>
        <end position="351"/>
    </location>
</feature>
<keyword evidence="4 6" id="KW-1133">Transmembrane helix</keyword>
<feature type="transmembrane region" description="Helical" evidence="6">
    <location>
        <begin position="145"/>
        <end position="165"/>
    </location>
</feature>
<dbReference type="InterPro" id="IPR002797">
    <property type="entry name" value="Polysacc_synth"/>
</dbReference>
<dbReference type="Pfam" id="PF01943">
    <property type="entry name" value="Polysacc_synt"/>
    <property type="match status" value="1"/>
</dbReference>
<dbReference type="PANTHER" id="PTHR30250">
    <property type="entry name" value="PST FAMILY PREDICTED COLANIC ACID TRANSPORTER"/>
    <property type="match status" value="1"/>
</dbReference>
<protein>
    <submittedName>
        <fullName evidence="7">Membrane protein involved in the export of O-antigen and teichoic acid</fullName>
    </submittedName>
</protein>
<evidence type="ECO:0000256" key="2">
    <source>
        <dbReference type="ARBA" id="ARBA00022475"/>
    </source>
</evidence>
<keyword evidence="5 6" id="KW-0472">Membrane</keyword>
<evidence type="ECO:0000256" key="5">
    <source>
        <dbReference type="ARBA" id="ARBA00023136"/>
    </source>
</evidence>
<dbReference type="EMBL" id="FOIZ01000002">
    <property type="protein sequence ID" value="SEW42030.1"/>
    <property type="molecule type" value="Genomic_DNA"/>
</dbReference>
<evidence type="ECO:0000256" key="4">
    <source>
        <dbReference type="ARBA" id="ARBA00022989"/>
    </source>
</evidence>
<feature type="transmembrane region" description="Helical" evidence="6">
    <location>
        <begin position="358"/>
        <end position="377"/>
    </location>
</feature>
<evidence type="ECO:0000313" key="7">
    <source>
        <dbReference type="EMBL" id="SEW42030.1"/>
    </source>
</evidence>
<evidence type="ECO:0000256" key="3">
    <source>
        <dbReference type="ARBA" id="ARBA00022692"/>
    </source>
</evidence>
<evidence type="ECO:0000256" key="1">
    <source>
        <dbReference type="ARBA" id="ARBA00004651"/>
    </source>
</evidence>
<evidence type="ECO:0000256" key="6">
    <source>
        <dbReference type="SAM" id="Phobius"/>
    </source>
</evidence>
<feature type="transmembrane region" description="Helical" evidence="6">
    <location>
        <begin position="12"/>
        <end position="31"/>
    </location>
</feature>
<organism evidence="7 8">
    <name type="scientific">Cognatiyoonia koreensis</name>
    <dbReference type="NCBI Taxonomy" id="364200"/>
    <lineage>
        <taxon>Bacteria</taxon>
        <taxon>Pseudomonadati</taxon>
        <taxon>Pseudomonadota</taxon>
        <taxon>Alphaproteobacteria</taxon>
        <taxon>Rhodobacterales</taxon>
        <taxon>Paracoccaceae</taxon>
        <taxon>Cognatiyoonia</taxon>
    </lineage>
</organism>
<reference evidence="7 8" key="1">
    <citation type="submission" date="2016-10" db="EMBL/GenBank/DDBJ databases">
        <authorList>
            <person name="de Groot N.N."/>
        </authorList>
    </citation>
    <scope>NUCLEOTIDE SEQUENCE [LARGE SCALE GENOMIC DNA]</scope>
    <source>
        <strain evidence="7 8">DSM 17925</strain>
    </source>
</reference>
<feature type="transmembrane region" description="Helical" evidence="6">
    <location>
        <begin position="246"/>
        <end position="269"/>
    </location>
</feature>
<keyword evidence="3 6" id="KW-0812">Transmembrane</keyword>
<dbReference type="PANTHER" id="PTHR30250:SF27">
    <property type="entry name" value="POLYSACCHARIDE BIOSYNTHESIS PROTEIN"/>
    <property type="match status" value="1"/>
</dbReference>
<feature type="transmembrane region" description="Helical" evidence="6">
    <location>
        <begin position="77"/>
        <end position="100"/>
    </location>
</feature>
<dbReference type="InterPro" id="IPR050833">
    <property type="entry name" value="Poly_Biosynth_Transport"/>
</dbReference>
<accession>A0A1I0RLS8</accession>